<proteinExistence type="predicted"/>
<evidence type="ECO:0000313" key="2">
    <source>
        <dbReference type="EMBL" id="CAI6335747.1"/>
    </source>
</evidence>
<protein>
    <submittedName>
        <fullName evidence="2">Uncharacterized protein</fullName>
    </submittedName>
</protein>
<dbReference type="EMBL" id="CAOQHR010000006">
    <property type="protein sequence ID" value="CAI6335747.1"/>
    <property type="molecule type" value="Genomic_DNA"/>
</dbReference>
<accession>A0A9W4UJC1</accession>
<evidence type="ECO:0000313" key="3">
    <source>
        <dbReference type="Proteomes" id="UP001152607"/>
    </source>
</evidence>
<evidence type="ECO:0000256" key="1">
    <source>
        <dbReference type="SAM" id="MobiDB-lite"/>
    </source>
</evidence>
<name>A0A9W4UJC1_9PLEO</name>
<organism evidence="2 3">
    <name type="scientific">Periconia digitata</name>
    <dbReference type="NCBI Taxonomy" id="1303443"/>
    <lineage>
        <taxon>Eukaryota</taxon>
        <taxon>Fungi</taxon>
        <taxon>Dikarya</taxon>
        <taxon>Ascomycota</taxon>
        <taxon>Pezizomycotina</taxon>
        <taxon>Dothideomycetes</taxon>
        <taxon>Pleosporomycetidae</taxon>
        <taxon>Pleosporales</taxon>
        <taxon>Massarineae</taxon>
        <taxon>Periconiaceae</taxon>
        <taxon>Periconia</taxon>
    </lineage>
</organism>
<dbReference type="OrthoDB" id="3801515at2759"/>
<feature type="region of interest" description="Disordered" evidence="1">
    <location>
        <begin position="385"/>
        <end position="417"/>
    </location>
</feature>
<dbReference type="AlphaFoldDB" id="A0A9W4UJC1"/>
<comment type="caution">
    <text evidence="2">The sequence shown here is derived from an EMBL/GenBank/DDBJ whole genome shotgun (WGS) entry which is preliminary data.</text>
</comment>
<sequence>MAHLPDKPDSKSHGVSRLTETLNGLHIATSQDRLDRSGAEPSYMKSAVALRTPSSPVKTSYHHEEADVPLGALREIARIPSFTPTHEANTSRRRVNHSILSRSPARPGHCSRMKQIFEDISKSNATILDQGKVQYPRLPVVLEPSSSTIFEKLDSSAFLRNVNYLRKSNVDAQEPLSAATKPSRTISIKFSETSSESWSGDSGYINAGPGVAQKAIEKSNSLVEDWLSGVSDANDDADSISNFISNSDIATDHTISVTSRRRDYATGDPFVSEPEQTDTESKISNRIPAATKKSRHISDTCKQLTFSSISRGTKMASQPPAKSVHISDAGLRVLSPNVCIERGASGQQPLKTSISPKSPKVATYDIYNGPKENLAAEAETLYSSQMRRDPSPTMRARAGPAVTSQGHDDARRRPKGPHHMVRVRNLMNFEKSNV</sequence>
<keyword evidence="3" id="KW-1185">Reference proteome</keyword>
<reference evidence="2" key="1">
    <citation type="submission" date="2023-01" db="EMBL/GenBank/DDBJ databases">
        <authorList>
            <person name="Van Ghelder C."/>
            <person name="Rancurel C."/>
        </authorList>
    </citation>
    <scope>NUCLEOTIDE SEQUENCE</scope>
    <source>
        <strain evidence="2">CNCM I-4278</strain>
    </source>
</reference>
<gene>
    <name evidence="2" type="ORF">PDIGIT_LOCUS8832</name>
</gene>
<dbReference type="Proteomes" id="UP001152607">
    <property type="component" value="Unassembled WGS sequence"/>
</dbReference>
<feature type="region of interest" description="Disordered" evidence="1">
    <location>
        <begin position="22"/>
        <end position="41"/>
    </location>
</feature>